<protein>
    <submittedName>
        <fullName evidence="1">Uncharacterized protein</fullName>
    </submittedName>
</protein>
<dbReference type="AlphaFoldDB" id="A0A645DGL7"/>
<dbReference type="EMBL" id="VSSQ01036099">
    <property type="protein sequence ID" value="MPM88486.1"/>
    <property type="molecule type" value="Genomic_DNA"/>
</dbReference>
<sequence>MFIKITEIKSNNNMPKMTPKSRKPPSLTLTATVPDEFKIKLAYERTPDIKIAGKNTNELINQFTTVFNKWISNNGTKYSF</sequence>
<proteinExistence type="predicted"/>
<reference evidence="1" key="1">
    <citation type="submission" date="2019-08" db="EMBL/GenBank/DDBJ databases">
        <authorList>
            <person name="Kucharzyk K."/>
            <person name="Murdoch R.W."/>
            <person name="Higgins S."/>
            <person name="Loffler F."/>
        </authorList>
    </citation>
    <scope>NUCLEOTIDE SEQUENCE</scope>
</reference>
<name>A0A645DGL7_9ZZZZ</name>
<comment type="caution">
    <text evidence="1">The sequence shown here is derived from an EMBL/GenBank/DDBJ whole genome shotgun (WGS) entry which is preliminary data.</text>
</comment>
<gene>
    <name evidence="1" type="ORF">SDC9_135590</name>
</gene>
<organism evidence="1">
    <name type="scientific">bioreactor metagenome</name>
    <dbReference type="NCBI Taxonomy" id="1076179"/>
    <lineage>
        <taxon>unclassified sequences</taxon>
        <taxon>metagenomes</taxon>
        <taxon>ecological metagenomes</taxon>
    </lineage>
</organism>
<evidence type="ECO:0000313" key="1">
    <source>
        <dbReference type="EMBL" id="MPM88486.1"/>
    </source>
</evidence>
<accession>A0A645DGL7</accession>